<dbReference type="Proteomes" id="UP000318102">
    <property type="component" value="Unassembled WGS sequence"/>
</dbReference>
<dbReference type="InterPro" id="IPR000873">
    <property type="entry name" value="AMP-dep_synth/lig_dom"/>
</dbReference>
<dbReference type="RefSeq" id="WP_144988147.1">
    <property type="nucleotide sequence ID" value="NZ_VNJK01000001.1"/>
</dbReference>
<comment type="caution">
    <text evidence="6">The sequence shown here is derived from an EMBL/GenBank/DDBJ whole genome shotgun (WGS) entry which is preliminary data.</text>
</comment>
<keyword evidence="2" id="KW-0436">Ligase</keyword>
<dbReference type="Gene3D" id="3.40.50.980">
    <property type="match status" value="2"/>
</dbReference>
<evidence type="ECO:0000256" key="3">
    <source>
        <dbReference type="SAM" id="Phobius"/>
    </source>
</evidence>
<dbReference type="SUPFAM" id="SSF56801">
    <property type="entry name" value="Acetyl-CoA synthetase-like"/>
    <property type="match status" value="1"/>
</dbReference>
<dbReference type="PANTHER" id="PTHR43767">
    <property type="entry name" value="LONG-CHAIN-FATTY-ACID--COA LIGASE"/>
    <property type="match status" value="1"/>
</dbReference>
<sequence>MPLDKPWLCHYPSEITSTYEYPKHNLALFLIQAARDYPERTALHFMGKKINYEQLLEAAYRCANMLKSLGVKRGDRVAIMLPNCPQTVIAYYGTLMIGAVAVLTNPLYKEREIEHQLNDAEAKIMVTLDLLFPRVHAVKQQTGLEHIIVTSIKEFLPFPKNLLYPFKAKRSGANLDVPYGKGVHSFHSLIQLASQEAVCVDVDAVNELALLQYTGGTTGAAKGVMLTHSNLIANTLQVSRWFYKAKRGESIYLGALPFFHVFGMTVLMNLSILTAGMNILIPKFDAKDILESIQRLKPTMFPGAPTMYIALINHPTITNYDLSSIEMCISGASSLPLEVQTKFEQLSGCKLIEGYGLSESSPVTHANLLWGKRKNGTIGIPFPDTDAKVVAPDTGEEMPVGEIGELVVKGPQVMKGYWKRPEETSKVLRDGWLYTGDMARMDEEGFFTIVDRKKDLVIAGGFNIYPREIEEVLFEHPHIQDASVVGIPDEYRGETVKAYIVLRAGKHVTEEELNVWCRARLASYKVPRHYEFRAELPKTIAGKVLKRALLEEETTALMK</sequence>
<reference evidence="6 7" key="1">
    <citation type="submission" date="2019-07" db="EMBL/GenBank/DDBJ databases">
        <authorList>
            <person name="Kim J."/>
        </authorList>
    </citation>
    <scope>NUCLEOTIDE SEQUENCE [LARGE SCALE GENOMIC DNA]</scope>
    <source>
        <strain evidence="6 7">N4</strain>
    </source>
</reference>
<evidence type="ECO:0000256" key="2">
    <source>
        <dbReference type="ARBA" id="ARBA00022598"/>
    </source>
</evidence>
<feature type="domain" description="AMP-dependent synthetase/ligase" evidence="4">
    <location>
        <begin position="32"/>
        <end position="418"/>
    </location>
</feature>
<evidence type="ECO:0000259" key="5">
    <source>
        <dbReference type="Pfam" id="PF13193"/>
    </source>
</evidence>
<dbReference type="GO" id="GO:0016877">
    <property type="term" value="F:ligase activity, forming carbon-sulfur bonds"/>
    <property type="evidence" value="ECO:0007669"/>
    <property type="project" value="UniProtKB-ARBA"/>
</dbReference>
<dbReference type="Gene3D" id="3.30.300.30">
    <property type="match status" value="1"/>
</dbReference>
<comment type="similarity">
    <text evidence="1">Belongs to the ATP-dependent AMP-binding enzyme family.</text>
</comment>
<feature type="transmembrane region" description="Helical" evidence="3">
    <location>
        <begin position="250"/>
        <end position="273"/>
    </location>
</feature>
<dbReference type="AlphaFoldDB" id="A0A559IY53"/>
<keyword evidence="3" id="KW-1133">Transmembrane helix</keyword>
<dbReference type="PANTHER" id="PTHR43767:SF9">
    <property type="entry name" value="LONG-CHAIN-FATTY-ACID--COA LIGASE"/>
    <property type="match status" value="1"/>
</dbReference>
<keyword evidence="7" id="KW-1185">Reference proteome</keyword>
<dbReference type="InterPro" id="IPR025110">
    <property type="entry name" value="AMP-bd_C"/>
</dbReference>
<gene>
    <name evidence="6" type="ORF">FPZ44_05530</name>
</gene>
<keyword evidence="3" id="KW-0812">Transmembrane</keyword>
<dbReference type="OrthoDB" id="9757771at2"/>
<dbReference type="InterPro" id="IPR050237">
    <property type="entry name" value="ATP-dep_AMP-bd_enzyme"/>
</dbReference>
<protein>
    <submittedName>
        <fullName evidence="6">AMP-binding protein</fullName>
    </submittedName>
</protein>
<evidence type="ECO:0000313" key="6">
    <source>
        <dbReference type="EMBL" id="TVX92564.1"/>
    </source>
</evidence>
<proteinExistence type="inferred from homology"/>
<dbReference type="PROSITE" id="PS00455">
    <property type="entry name" value="AMP_BINDING"/>
    <property type="match status" value="1"/>
</dbReference>
<dbReference type="Gene3D" id="2.30.38.10">
    <property type="entry name" value="Luciferase, Domain 3"/>
    <property type="match status" value="1"/>
</dbReference>
<dbReference type="Pfam" id="PF00501">
    <property type="entry name" value="AMP-binding"/>
    <property type="match status" value="1"/>
</dbReference>
<organism evidence="6 7">
    <name type="scientific">Paenibacillus agilis</name>
    <dbReference type="NCBI Taxonomy" id="3020863"/>
    <lineage>
        <taxon>Bacteria</taxon>
        <taxon>Bacillati</taxon>
        <taxon>Bacillota</taxon>
        <taxon>Bacilli</taxon>
        <taxon>Bacillales</taxon>
        <taxon>Paenibacillaceae</taxon>
        <taxon>Paenibacillus</taxon>
    </lineage>
</organism>
<dbReference type="Pfam" id="PF13193">
    <property type="entry name" value="AMP-binding_C"/>
    <property type="match status" value="1"/>
</dbReference>
<dbReference type="InterPro" id="IPR020845">
    <property type="entry name" value="AMP-binding_CS"/>
</dbReference>
<feature type="domain" description="AMP-binding enzyme C-terminal" evidence="5">
    <location>
        <begin position="468"/>
        <end position="543"/>
    </location>
</feature>
<dbReference type="EMBL" id="VNJK01000001">
    <property type="protein sequence ID" value="TVX92564.1"/>
    <property type="molecule type" value="Genomic_DNA"/>
</dbReference>
<keyword evidence="3" id="KW-0472">Membrane</keyword>
<dbReference type="InterPro" id="IPR045851">
    <property type="entry name" value="AMP-bd_C_sf"/>
</dbReference>
<dbReference type="FunFam" id="3.30.300.30:FF:000008">
    <property type="entry name" value="2,3-dihydroxybenzoate-AMP ligase"/>
    <property type="match status" value="1"/>
</dbReference>
<dbReference type="FunFam" id="3.40.50.12780:FF:000003">
    <property type="entry name" value="Long-chain-fatty-acid--CoA ligase FadD"/>
    <property type="match status" value="1"/>
</dbReference>
<feature type="transmembrane region" description="Helical" evidence="3">
    <location>
        <begin position="89"/>
        <end position="108"/>
    </location>
</feature>
<evidence type="ECO:0000259" key="4">
    <source>
        <dbReference type="Pfam" id="PF00501"/>
    </source>
</evidence>
<evidence type="ECO:0000313" key="7">
    <source>
        <dbReference type="Proteomes" id="UP000318102"/>
    </source>
</evidence>
<accession>A0A559IY53</accession>
<evidence type="ECO:0000256" key="1">
    <source>
        <dbReference type="ARBA" id="ARBA00006432"/>
    </source>
</evidence>
<name>A0A559IY53_9BACL</name>
<dbReference type="CDD" id="cd05936">
    <property type="entry name" value="FC-FACS_FadD_like"/>
    <property type="match status" value="1"/>
</dbReference>